<keyword evidence="2" id="KW-1185">Reference proteome</keyword>
<accession>Q5FI28</accession>
<reference evidence="1 2" key="1">
    <citation type="journal article" date="2005" name="Proc. Natl. Acad. Sci. U.S.A.">
        <title>Complete genome sequence of the probiotic lactic acid bacterium Lactobacillus acidophilus NCFM.</title>
        <authorList>
            <person name="Altermann E."/>
            <person name="Russell W.M."/>
            <person name="Azcarate-Peril M.A."/>
            <person name="Barrangou R."/>
            <person name="Buck B.L."/>
            <person name="McAuliffe O."/>
            <person name="Souther N."/>
            <person name="Dobson A."/>
            <person name="Duong T."/>
            <person name="Callanan M."/>
            <person name="Lick S."/>
            <person name="Hamrick A."/>
            <person name="Cano R."/>
            <person name="Klaenhammer T.R."/>
        </authorList>
    </citation>
    <scope>NUCLEOTIDE SEQUENCE [LARGE SCALE GENOMIC DNA]</scope>
    <source>
        <strain evidence="2">ATCC 700396 / NCK56 / N2 / NCFM</strain>
    </source>
</reference>
<name>Q5FI28_LACAC</name>
<dbReference type="OrthoDB" id="2315155at2"/>
<gene>
    <name evidence="1" type="ordered locus">LBA1844</name>
</gene>
<protein>
    <submittedName>
        <fullName evidence="1">Uncharacterized protein</fullName>
    </submittedName>
</protein>
<sequence length="213" mass="24385">MNPDFAIVLNFKLNGQADADTLVKTARNIGARAVMSNGKNDLFKMACEKYTIFLANKQDGLDLTSENVIDTMVDNRKNGKSTIINVPVNNGQINENTQALLNTINSWMHMFGHAFNESQPSELTSSDGFILENRHATYQKYIFLNNLSDQIIVEGLSEEPNRIEWIDHRTELDFRMEDGKLIIDLVQPDDNFDWQVLRIQAHRPEDDIIHTEF</sequence>
<dbReference type="BioCyc" id="LACI272621:G1G49-1801-MONOMER"/>
<dbReference type="RefSeq" id="WP_003549674.1">
    <property type="nucleotide sequence ID" value="NC_006814.3"/>
</dbReference>
<evidence type="ECO:0000313" key="1">
    <source>
        <dbReference type="EMBL" id="AAV43646.1"/>
    </source>
</evidence>
<dbReference type="GeneID" id="93291016"/>
<dbReference type="eggNOG" id="ENOG50309KB">
    <property type="taxonomic scope" value="Bacteria"/>
</dbReference>
<dbReference type="AlphaFoldDB" id="Q5FI28"/>
<dbReference type="PATRIC" id="fig|272621.13.peg.1753"/>
<proteinExistence type="predicted"/>
<dbReference type="EMBL" id="CP000033">
    <property type="protein sequence ID" value="AAV43646.1"/>
    <property type="molecule type" value="Genomic_DNA"/>
</dbReference>
<dbReference type="KEGG" id="lac:LBA1844"/>
<dbReference type="HOGENOM" id="CLU_112850_0_0_9"/>
<dbReference type="Proteomes" id="UP000006381">
    <property type="component" value="Chromosome"/>
</dbReference>
<evidence type="ECO:0000313" key="2">
    <source>
        <dbReference type="Proteomes" id="UP000006381"/>
    </source>
</evidence>
<organism evidence="2">
    <name type="scientific">Lactobacillus acidophilus (strain ATCC 700396 / NCK56 / N2 / NCFM)</name>
    <dbReference type="NCBI Taxonomy" id="272621"/>
    <lineage>
        <taxon>Bacteria</taxon>
        <taxon>Bacillati</taxon>
        <taxon>Bacillota</taxon>
        <taxon>Bacilli</taxon>
        <taxon>Lactobacillales</taxon>
        <taxon>Lactobacillaceae</taxon>
        <taxon>Lactobacillus</taxon>
    </lineage>
</organism>